<evidence type="ECO:0000313" key="3">
    <source>
        <dbReference type="Proteomes" id="UP000799537"/>
    </source>
</evidence>
<dbReference type="EMBL" id="ML993587">
    <property type="protein sequence ID" value="KAF2169604.1"/>
    <property type="molecule type" value="Genomic_DNA"/>
</dbReference>
<feature type="compositionally biased region" description="Low complexity" evidence="1">
    <location>
        <begin position="313"/>
        <end position="325"/>
    </location>
</feature>
<name>A0A6A6CR09_ZASCE</name>
<dbReference type="AlphaFoldDB" id="A0A6A6CR09"/>
<sequence length="388" mass="43221">MDSKTSSSAKQPRRNPGVRVTECAVLLHTHDPNTQDALQKHSDYCGAYRDEVDAVNYLKRLITQDPCLAKPHGQIIDLTSELKPRKSYASINDFLEDKESLDAIFSGGNYSSCWLSLFTSSMIVRSEWRLAPNIKVSLNKACQTFHIEEKSLYINHKTTKSRRPQHRIMDEFEPTIRLVSSLPLSNLPHYHFWAVVVKTVSPDNALDSHTWLSAIFLLRIDAIEHLSKLIKTTSPVGYRSGVDYLALNALGEIYSPAGEYLGDGYELITVDGWTRMSWMQVVPWELVLPPWLTNWDEGVAVNQQNQENAASNTQPTAPTAPVTTTLRPLQPSTSNSQPTNAGNVDSSGGAPETTPSRKPGRVVPKSDEKPRPGSGKKKKNKGRLPSNF</sequence>
<dbReference type="Proteomes" id="UP000799537">
    <property type="component" value="Unassembled WGS sequence"/>
</dbReference>
<keyword evidence="3" id="KW-1185">Reference proteome</keyword>
<organism evidence="2 3">
    <name type="scientific">Zasmidium cellare ATCC 36951</name>
    <dbReference type="NCBI Taxonomy" id="1080233"/>
    <lineage>
        <taxon>Eukaryota</taxon>
        <taxon>Fungi</taxon>
        <taxon>Dikarya</taxon>
        <taxon>Ascomycota</taxon>
        <taxon>Pezizomycotina</taxon>
        <taxon>Dothideomycetes</taxon>
        <taxon>Dothideomycetidae</taxon>
        <taxon>Mycosphaerellales</taxon>
        <taxon>Mycosphaerellaceae</taxon>
        <taxon>Zasmidium</taxon>
    </lineage>
</organism>
<feature type="compositionally biased region" description="Polar residues" evidence="1">
    <location>
        <begin position="326"/>
        <end position="346"/>
    </location>
</feature>
<dbReference type="RefSeq" id="XP_033670493.1">
    <property type="nucleotide sequence ID" value="XM_033811997.1"/>
</dbReference>
<accession>A0A6A6CR09</accession>
<reference evidence="2" key="1">
    <citation type="journal article" date="2020" name="Stud. Mycol.">
        <title>101 Dothideomycetes genomes: a test case for predicting lifestyles and emergence of pathogens.</title>
        <authorList>
            <person name="Haridas S."/>
            <person name="Albert R."/>
            <person name="Binder M."/>
            <person name="Bloem J."/>
            <person name="Labutti K."/>
            <person name="Salamov A."/>
            <person name="Andreopoulos B."/>
            <person name="Baker S."/>
            <person name="Barry K."/>
            <person name="Bills G."/>
            <person name="Bluhm B."/>
            <person name="Cannon C."/>
            <person name="Castanera R."/>
            <person name="Culley D."/>
            <person name="Daum C."/>
            <person name="Ezra D."/>
            <person name="Gonzalez J."/>
            <person name="Henrissat B."/>
            <person name="Kuo A."/>
            <person name="Liang C."/>
            <person name="Lipzen A."/>
            <person name="Lutzoni F."/>
            <person name="Magnuson J."/>
            <person name="Mondo S."/>
            <person name="Nolan M."/>
            <person name="Ohm R."/>
            <person name="Pangilinan J."/>
            <person name="Park H.-J."/>
            <person name="Ramirez L."/>
            <person name="Alfaro M."/>
            <person name="Sun H."/>
            <person name="Tritt A."/>
            <person name="Yoshinaga Y."/>
            <person name="Zwiers L.-H."/>
            <person name="Turgeon B."/>
            <person name="Goodwin S."/>
            <person name="Spatafora J."/>
            <person name="Crous P."/>
            <person name="Grigoriev I."/>
        </authorList>
    </citation>
    <scope>NUCLEOTIDE SEQUENCE</scope>
    <source>
        <strain evidence="2">ATCC 36951</strain>
    </source>
</reference>
<gene>
    <name evidence="2" type="ORF">M409DRAFT_52131</name>
</gene>
<evidence type="ECO:0000256" key="1">
    <source>
        <dbReference type="SAM" id="MobiDB-lite"/>
    </source>
</evidence>
<proteinExistence type="predicted"/>
<feature type="region of interest" description="Disordered" evidence="1">
    <location>
        <begin position="306"/>
        <end position="388"/>
    </location>
</feature>
<protein>
    <submittedName>
        <fullName evidence="2">Uncharacterized protein</fullName>
    </submittedName>
</protein>
<evidence type="ECO:0000313" key="2">
    <source>
        <dbReference type="EMBL" id="KAF2169604.1"/>
    </source>
</evidence>
<dbReference type="GeneID" id="54565269"/>